<dbReference type="SMART" id="SM00388">
    <property type="entry name" value="HisKA"/>
    <property type="match status" value="1"/>
</dbReference>
<comment type="catalytic activity">
    <reaction evidence="1">
        <text>ATP + protein L-histidine = ADP + protein N-phospho-L-histidine.</text>
        <dbReference type="EC" id="2.7.13.3"/>
    </reaction>
</comment>
<comment type="subunit">
    <text evidence="14">At low DSF concentrations, interacts with RpfF.</text>
</comment>
<dbReference type="CDD" id="cd06225">
    <property type="entry name" value="HAMP"/>
    <property type="match status" value="1"/>
</dbReference>
<dbReference type="InterPro" id="IPR033479">
    <property type="entry name" value="dCache_1"/>
</dbReference>
<dbReference type="InterPro" id="IPR001789">
    <property type="entry name" value="Sig_transdc_resp-reg_receiver"/>
</dbReference>
<name>A0A2K9NGJ3_9PROT</name>
<dbReference type="Gene3D" id="1.20.120.160">
    <property type="entry name" value="HPT domain"/>
    <property type="match status" value="1"/>
</dbReference>
<evidence type="ECO:0000259" key="20">
    <source>
        <dbReference type="PROSITE" id="PS50109"/>
    </source>
</evidence>
<dbReference type="Gene3D" id="3.30.565.10">
    <property type="entry name" value="Histidine kinase-like ATPase, C-terminal domain"/>
    <property type="match status" value="1"/>
</dbReference>
<evidence type="ECO:0000256" key="13">
    <source>
        <dbReference type="ARBA" id="ARBA00023136"/>
    </source>
</evidence>
<keyword evidence="5 17" id="KW-0597">Phosphoprotein</keyword>
<dbReference type="Pfam" id="PF01627">
    <property type="entry name" value="Hpt"/>
    <property type="match status" value="1"/>
</dbReference>
<keyword evidence="12" id="KW-0902">Two-component regulatory system</keyword>
<proteinExistence type="predicted"/>
<dbReference type="GO" id="GO:0005524">
    <property type="term" value="F:ATP binding"/>
    <property type="evidence" value="ECO:0007669"/>
    <property type="project" value="UniProtKB-KW"/>
</dbReference>
<evidence type="ECO:0000256" key="5">
    <source>
        <dbReference type="ARBA" id="ARBA00022553"/>
    </source>
</evidence>
<keyword evidence="7 19" id="KW-0812">Transmembrane</keyword>
<dbReference type="InterPro" id="IPR003660">
    <property type="entry name" value="HAMP_dom"/>
</dbReference>
<dbReference type="InterPro" id="IPR013655">
    <property type="entry name" value="PAS_fold_3"/>
</dbReference>
<evidence type="ECO:0000256" key="15">
    <source>
        <dbReference type="ARBA" id="ARBA00068150"/>
    </source>
</evidence>
<evidence type="ECO:0000313" key="25">
    <source>
        <dbReference type="EMBL" id="AUN32218.1"/>
    </source>
</evidence>
<evidence type="ECO:0000256" key="6">
    <source>
        <dbReference type="ARBA" id="ARBA00022679"/>
    </source>
</evidence>
<feature type="transmembrane region" description="Helical" evidence="19">
    <location>
        <begin position="67"/>
        <end position="88"/>
    </location>
</feature>
<feature type="modified residue" description="4-aspartylphosphate" evidence="17">
    <location>
        <position position="1025"/>
    </location>
</feature>
<keyword evidence="13 19" id="KW-0472">Membrane</keyword>
<feature type="domain" description="Response regulatory" evidence="21">
    <location>
        <begin position="833"/>
        <end position="953"/>
    </location>
</feature>
<dbReference type="FunFam" id="3.30.565.10:FF:000010">
    <property type="entry name" value="Sensor histidine kinase RcsC"/>
    <property type="match status" value="1"/>
</dbReference>
<dbReference type="CDD" id="cd12914">
    <property type="entry name" value="PDC1_DGC_like"/>
    <property type="match status" value="1"/>
</dbReference>
<dbReference type="SMART" id="SM00387">
    <property type="entry name" value="HATPase_c"/>
    <property type="match status" value="1"/>
</dbReference>
<feature type="modified residue" description="4-aspartylphosphate" evidence="17">
    <location>
        <position position="887"/>
    </location>
</feature>
<dbReference type="KEGG" id="ncb:C0V82_17600"/>
<evidence type="ECO:0000256" key="8">
    <source>
        <dbReference type="ARBA" id="ARBA00022741"/>
    </source>
</evidence>
<keyword evidence="26" id="KW-1185">Reference proteome</keyword>
<evidence type="ECO:0000256" key="11">
    <source>
        <dbReference type="ARBA" id="ARBA00022989"/>
    </source>
</evidence>
<dbReference type="SUPFAM" id="SSF47384">
    <property type="entry name" value="Homodimeric domain of signal transducing histidine kinase"/>
    <property type="match status" value="1"/>
</dbReference>
<reference evidence="25 26" key="1">
    <citation type="submission" date="2017-12" db="EMBL/GenBank/DDBJ databases">
        <title>Genomes of bacteria within cyanobacterial aggregates.</title>
        <authorList>
            <person name="Cai H."/>
        </authorList>
    </citation>
    <scope>NUCLEOTIDE SEQUENCE [LARGE SCALE GENOMIC DNA]</scope>
    <source>
        <strain evidence="25 26">TH16</strain>
    </source>
</reference>
<dbReference type="Pfam" id="PF00512">
    <property type="entry name" value="HisKA"/>
    <property type="match status" value="1"/>
</dbReference>
<evidence type="ECO:0000256" key="7">
    <source>
        <dbReference type="ARBA" id="ARBA00022692"/>
    </source>
</evidence>
<dbReference type="InterPro" id="IPR035965">
    <property type="entry name" value="PAS-like_dom_sf"/>
</dbReference>
<dbReference type="Pfam" id="PF00672">
    <property type="entry name" value="HAMP"/>
    <property type="match status" value="1"/>
</dbReference>
<evidence type="ECO:0000256" key="12">
    <source>
        <dbReference type="ARBA" id="ARBA00023012"/>
    </source>
</evidence>
<evidence type="ECO:0000256" key="19">
    <source>
        <dbReference type="SAM" id="Phobius"/>
    </source>
</evidence>
<feature type="transmembrane region" description="Helical" evidence="19">
    <location>
        <begin position="339"/>
        <end position="357"/>
    </location>
</feature>
<dbReference type="Pfam" id="PF00072">
    <property type="entry name" value="Response_reg"/>
    <property type="match status" value="2"/>
</dbReference>
<dbReference type="PROSITE" id="PS50894">
    <property type="entry name" value="HPT"/>
    <property type="match status" value="1"/>
</dbReference>
<dbReference type="SMART" id="SM00091">
    <property type="entry name" value="PAS"/>
    <property type="match status" value="1"/>
</dbReference>
<dbReference type="InterPro" id="IPR000014">
    <property type="entry name" value="PAS"/>
</dbReference>
<evidence type="ECO:0000256" key="3">
    <source>
        <dbReference type="ARBA" id="ARBA00012438"/>
    </source>
</evidence>
<feature type="domain" description="HAMP" evidence="23">
    <location>
        <begin position="359"/>
        <end position="410"/>
    </location>
</feature>
<dbReference type="InterPro" id="IPR011006">
    <property type="entry name" value="CheY-like_superfamily"/>
</dbReference>
<dbReference type="InterPro" id="IPR004358">
    <property type="entry name" value="Sig_transdc_His_kin-like_C"/>
</dbReference>
<dbReference type="SUPFAM" id="SSF55874">
    <property type="entry name" value="ATPase domain of HSP90 chaperone/DNA topoisomerase II/histidine kinase"/>
    <property type="match status" value="1"/>
</dbReference>
<dbReference type="SUPFAM" id="SSF158472">
    <property type="entry name" value="HAMP domain-like"/>
    <property type="match status" value="1"/>
</dbReference>
<dbReference type="InterPro" id="IPR008207">
    <property type="entry name" value="Sig_transdc_His_kin_Hpt_dom"/>
</dbReference>
<organism evidence="25 26">
    <name type="scientific">Niveispirillum cyanobacteriorum</name>
    <dbReference type="NCBI Taxonomy" id="1612173"/>
    <lineage>
        <taxon>Bacteria</taxon>
        <taxon>Pseudomonadati</taxon>
        <taxon>Pseudomonadota</taxon>
        <taxon>Alphaproteobacteria</taxon>
        <taxon>Rhodospirillales</taxon>
        <taxon>Azospirillaceae</taxon>
        <taxon>Niveispirillum</taxon>
    </lineage>
</organism>
<dbReference type="CDD" id="cd00130">
    <property type="entry name" value="PAS"/>
    <property type="match status" value="1"/>
</dbReference>
<dbReference type="InterPro" id="IPR003594">
    <property type="entry name" value="HATPase_dom"/>
</dbReference>
<dbReference type="PROSITE" id="PS50112">
    <property type="entry name" value="PAS"/>
    <property type="match status" value="1"/>
</dbReference>
<keyword evidence="8" id="KW-0547">Nucleotide-binding</keyword>
<dbReference type="CDD" id="cd00082">
    <property type="entry name" value="HisKA"/>
    <property type="match status" value="1"/>
</dbReference>
<dbReference type="SMART" id="SM00448">
    <property type="entry name" value="REC"/>
    <property type="match status" value="2"/>
</dbReference>
<dbReference type="InterPro" id="IPR003661">
    <property type="entry name" value="HisK_dim/P_dom"/>
</dbReference>
<feature type="domain" description="Histidine kinase" evidence="20">
    <location>
        <begin position="592"/>
        <end position="814"/>
    </location>
</feature>
<dbReference type="EC" id="2.7.13.3" evidence="3"/>
<dbReference type="PANTHER" id="PTHR45339">
    <property type="entry name" value="HYBRID SIGNAL TRANSDUCTION HISTIDINE KINASE J"/>
    <property type="match status" value="1"/>
</dbReference>
<dbReference type="PRINTS" id="PR00344">
    <property type="entry name" value="BCTRLSENSOR"/>
</dbReference>
<dbReference type="Gene3D" id="3.30.450.20">
    <property type="entry name" value="PAS domain"/>
    <property type="match status" value="3"/>
</dbReference>
<dbReference type="AlphaFoldDB" id="A0A2K9NGJ3"/>
<evidence type="ECO:0000256" key="2">
    <source>
        <dbReference type="ARBA" id="ARBA00004651"/>
    </source>
</evidence>
<feature type="domain" description="HPt" evidence="24">
    <location>
        <begin position="1135"/>
        <end position="1232"/>
    </location>
</feature>
<dbReference type="FunFam" id="1.10.287.130:FF:000002">
    <property type="entry name" value="Two-component osmosensing histidine kinase"/>
    <property type="match status" value="1"/>
</dbReference>
<keyword evidence="6" id="KW-0808">Transferase</keyword>
<dbReference type="InterPro" id="IPR036097">
    <property type="entry name" value="HisK_dim/P_sf"/>
</dbReference>
<dbReference type="Gene3D" id="3.40.50.2300">
    <property type="match status" value="2"/>
</dbReference>
<dbReference type="PROSITE" id="PS50110">
    <property type="entry name" value="RESPONSE_REGULATORY"/>
    <property type="match status" value="2"/>
</dbReference>
<dbReference type="GO" id="GO:0005886">
    <property type="term" value="C:plasma membrane"/>
    <property type="evidence" value="ECO:0007669"/>
    <property type="project" value="UniProtKB-SubCell"/>
</dbReference>
<keyword evidence="4" id="KW-1003">Cell membrane</keyword>
<evidence type="ECO:0000256" key="17">
    <source>
        <dbReference type="PROSITE-ProRule" id="PRU00169"/>
    </source>
</evidence>
<evidence type="ECO:0000256" key="9">
    <source>
        <dbReference type="ARBA" id="ARBA00022777"/>
    </source>
</evidence>
<dbReference type="SUPFAM" id="SSF47226">
    <property type="entry name" value="Histidine-containing phosphotransfer domain, HPT domain"/>
    <property type="match status" value="1"/>
</dbReference>
<dbReference type="Pfam" id="PF08447">
    <property type="entry name" value="PAS_3"/>
    <property type="match status" value="1"/>
</dbReference>
<dbReference type="InterPro" id="IPR036641">
    <property type="entry name" value="HPT_dom_sf"/>
</dbReference>
<evidence type="ECO:0000259" key="22">
    <source>
        <dbReference type="PROSITE" id="PS50112"/>
    </source>
</evidence>
<dbReference type="CDD" id="cd17546">
    <property type="entry name" value="REC_hyHK_CKI1_RcsC-like"/>
    <property type="match status" value="1"/>
</dbReference>
<comment type="subcellular location">
    <subcellularLocation>
        <location evidence="2">Cell membrane</location>
        <topology evidence="2">Multi-pass membrane protein</topology>
    </subcellularLocation>
</comment>
<keyword evidence="9" id="KW-0418">Kinase</keyword>
<feature type="domain" description="Response regulatory" evidence="21">
    <location>
        <begin position="976"/>
        <end position="1095"/>
    </location>
</feature>
<dbReference type="CDD" id="cd12915">
    <property type="entry name" value="PDC2_DGC_like"/>
    <property type="match status" value="1"/>
</dbReference>
<evidence type="ECO:0000256" key="16">
    <source>
        <dbReference type="PROSITE-ProRule" id="PRU00110"/>
    </source>
</evidence>
<dbReference type="Pfam" id="PF02518">
    <property type="entry name" value="HATPase_c"/>
    <property type="match status" value="1"/>
</dbReference>
<dbReference type="CDD" id="cd16922">
    <property type="entry name" value="HATPase_EvgS-ArcB-TorS-like"/>
    <property type="match status" value="1"/>
</dbReference>
<evidence type="ECO:0000256" key="18">
    <source>
        <dbReference type="SAM" id="Coils"/>
    </source>
</evidence>
<dbReference type="SMART" id="SM00304">
    <property type="entry name" value="HAMP"/>
    <property type="match status" value="1"/>
</dbReference>
<evidence type="ECO:0000313" key="26">
    <source>
        <dbReference type="Proteomes" id="UP000234752"/>
    </source>
</evidence>
<dbReference type="PROSITE" id="PS50109">
    <property type="entry name" value="HIS_KIN"/>
    <property type="match status" value="1"/>
</dbReference>
<dbReference type="Gene3D" id="1.10.287.130">
    <property type="match status" value="1"/>
</dbReference>
<protein>
    <recommendedName>
        <fullName evidence="15">Sensory/regulatory protein RpfC</fullName>
        <ecNumber evidence="3">2.7.13.3</ecNumber>
    </recommendedName>
</protein>
<evidence type="ECO:0000256" key="4">
    <source>
        <dbReference type="ARBA" id="ARBA00022475"/>
    </source>
</evidence>
<dbReference type="InterPro" id="IPR005467">
    <property type="entry name" value="His_kinase_dom"/>
</dbReference>
<sequence length="1239" mass="133415">MVLLPSKVEGMGYRGAIAPHYPNALAIGRCGPFCFRSSTGILCPTRGQGCLRISWNERPMRLRLLSLRGRLVLLLVVVIMAASGLMLLEYQSRRHEAQQQALNRAQDIARFAATQQAELLTSLQRLVGVAATRISREAPADCARSLQTLKGTQPWVSNIFVARPDGSILCSTAPDDEEINLSDRAYFKEALTKVRPASSGYLRSRASGRPVMVYAQPIVVEDRQVSGVALAGMLLDWLDGLAARTLAAAPGATLTALDRDGVILARYPTMSGIDGVSMAHAPFAQAAMASDQGTWIGEELDEVPRLMGFVSLNSGIRIIVSYPRDEVLSLAVGQFQRNMGLLFALAVLSVMAVYLGLTQAVLNPLRDLIGTVQRLGRGELSLRALAGPGEIGTLAAAINDMAAGLQRQTAELATRDAQYRLLSEQGSDVVALHTLDGTYIYVSPTASWMLGYAPEQLIGSTPQDRVHPDERAVLERALSILIAGMPCAPVTYRLRHGDGHWIWVETAFALAADALAGQRIVSATRDVGDRVTQEQELRAARDRMGEQAQSLQALAADLDRSRRIAEAAAEAAEAARGEAERANQAKSEFLANMSHEVRTPMNGIVGMTALLLDTALTPEQRGFAETIRESADALLYVINDILDVSKLEAGKLELESIDFALDEIVDGVVALLTPRAQEKGIALTVHIDPAVNRAYRGDPARLRQILLNLAGNAVKFTNEGQVAIHVAAANDAPGGVTPLQFAVSDTGIGMSTEQVGRLFQKFTQADNSITRRFGGTGLGLTICRQLVQLMGGDITVESKSGEGSRFCFTVPLPDAAAPPPDSARMDEWLRDRRALVVDDTDTDRRILSRQLERLGMKVAVANGAPAALADLERALREGTCPKLILIDQAMPGMTGETLGAWLRGHPSFAGIKLVLVTSAGKLDPGDPAAESFDAVMVKPIRPQNLKEVLGRLFAPASGPMPEMGTSLDAGRGKGRRVLVVDDNSVNRNVARLILERDGYGVDLVDDGMEAIVAAEASRYDLILMDVQMPGMDGIEATRMIRTQEGQTGKPRTPIIAMTANAMVGMRESYLEAGMDDYVSKPYEPLELLRTAAHWCSMRETPDPAIAPPPSENLMDFVGYPVIDKTVMDGLLAFTDGPEFADLVTKFVATGRERTARMGSMAQNGGWEELRREAHSMISLAGNLGLRQVQHLAAAIETSLINGEQATAVKMAQKISNLAPAAWKAAEEHADALVRLPTAP</sequence>
<evidence type="ECO:0000259" key="21">
    <source>
        <dbReference type="PROSITE" id="PS50110"/>
    </source>
</evidence>
<dbReference type="InterPro" id="IPR036890">
    <property type="entry name" value="HATPase_C_sf"/>
</dbReference>
<evidence type="ECO:0000256" key="10">
    <source>
        <dbReference type="ARBA" id="ARBA00022840"/>
    </source>
</evidence>
<feature type="coiled-coil region" evidence="18">
    <location>
        <begin position="555"/>
        <end position="592"/>
    </location>
</feature>
<dbReference type="Proteomes" id="UP000234752">
    <property type="component" value="Chromosome eg_2"/>
</dbReference>
<dbReference type="PANTHER" id="PTHR45339:SF1">
    <property type="entry name" value="HYBRID SIGNAL TRANSDUCTION HISTIDINE KINASE J"/>
    <property type="match status" value="1"/>
</dbReference>
<dbReference type="PROSITE" id="PS50885">
    <property type="entry name" value="HAMP"/>
    <property type="match status" value="1"/>
</dbReference>
<gene>
    <name evidence="25" type="ORF">C0V82_17600</name>
</gene>
<accession>A0A2K9NGJ3</accession>
<dbReference type="SUPFAM" id="SSF52172">
    <property type="entry name" value="CheY-like"/>
    <property type="match status" value="2"/>
</dbReference>
<keyword evidence="18" id="KW-0175">Coiled coil</keyword>
<dbReference type="EMBL" id="CP025612">
    <property type="protein sequence ID" value="AUN32218.1"/>
    <property type="molecule type" value="Genomic_DNA"/>
</dbReference>
<evidence type="ECO:0000259" key="24">
    <source>
        <dbReference type="PROSITE" id="PS50894"/>
    </source>
</evidence>
<feature type="modified residue" description="Phosphohistidine" evidence="16">
    <location>
        <position position="1174"/>
    </location>
</feature>
<dbReference type="Pfam" id="PF02743">
    <property type="entry name" value="dCache_1"/>
    <property type="match status" value="1"/>
</dbReference>
<dbReference type="NCBIfam" id="TIGR00229">
    <property type="entry name" value="sensory_box"/>
    <property type="match status" value="1"/>
</dbReference>
<dbReference type="GO" id="GO:0000155">
    <property type="term" value="F:phosphorelay sensor kinase activity"/>
    <property type="evidence" value="ECO:0007669"/>
    <property type="project" value="InterPro"/>
</dbReference>
<evidence type="ECO:0000259" key="23">
    <source>
        <dbReference type="PROSITE" id="PS50885"/>
    </source>
</evidence>
<keyword evidence="11 19" id="KW-1133">Transmembrane helix</keyword>
<evidence type="ECO:0000256" key="14">
    <source>
        <dbReference type="ARBA" id="ARBA00064003"/>
    </source>
</evidence>
<feature type="domain" description="PAS" evidence="22">
    <location>
        <begin position="415"/>
        <end position="485"/>
    </location>
</feature>
<dbReference type="SUPFAM" id="SSF55785">
    <property type="entry name" value="PYP-like sensor domain (PAS domain)"/>
    <property type="match status" value="1"/>
</dbReference>
<dbReference type="Gene3D" id="6.10.340.10">
    <property type="match status" value="1"/>
</dbReference>
<keyword evidence="10" id="KW-0067">ATP-binding</keyword>
<evidence type="ECO:0000256" key="1">
    <source>
        <dbReference type="ARBA" id="ARBA00000085"/>
    </source>
</evidence>